<protein>
    <submittedName>
        <fullName evidence="7">MipA/OmpV family protein</fullName>
    </submittedName>
</protein>
<gene>
    <name evidence="7" type="ORF">MMF98_22065</name>
</gene>
<keyword evidence="8" id="KW-1185">Reference proteome</keyword>
<feature type="chain" id="PRO_5041000838" evidence="6">
    <location>
        <begin position="28"/>
        <end position="464"/>
    </location>
</feature>
<dbReference type="PANTHER" id="PTHR38776">
    <property type="entry name" value="MLTA-INTERACTING PROTEIN-RELATED"/>
    <property type="match status" value="1"/>
</dbReference>
<name>A0A9X1VYW5_9BURK</name>
<evidence type="ECO:0000256" key="4">
    <source>
        <dbReference type="ARBA" id="ARBA00023136"/>
    </source>
</evidence>
<comment type="similarity">
    <text evidence="2">Belongs to the MipA/OmpV family.</text>
</comment>
<accession>A0A9X1VYW5</accession>
<sequence length="464" mass="50670">MPLHRAQTAIRLATTIAGLCLAAAASANTDPLSDLLSVPGSAGLGFVTRVERSPYLGGGTRYDLLPLYLYEGDRLFLHASRAGVKLFKDDAQRVDLFLDRRFEGYPVENVPASLLGMAERSASIDLGLSYRYRQPWGTLQAELLHDVGGASNGNEFRVSYSYDWRSGRLALRSSLTVAARDAKLNDYYYGVLPGEATAARPAYAPGAGVNTSLALYGSYGLTERWRLLGGVSVTMLNHRITDSPIVPKGAQPALFIGAAYDFGSYRKPWAEERSPTYVKLLHGTVSDDACTLVRIITLRCTSTANVNVTTITGVQIGKPFIERLNGWPLDLVGYLGLTYHDEHGLQPNSLQVDAFMKAYYDGFPWSHRVRTRLGLGVGLSLAQRVPYVEVVSQAQRGRTTSRLLNYLDPTIDFSVGDLIGSRVLKDTYLGVGVSHRSGIFGTSNLLGNVNGGSNFIYTYLESIF</sequence>
<proteinExistence type="inferred from homology"/>
<keyword evidence="3 6" id="KW-0732">Signal</keyword>
<evidence type="ECO:0000256" key="2">
    <source>
        <dbReference type="ARBA" id="ARBA00005722"/>
    </source>
</evidence>
<dbReference type="InterPro" id="IPR010583">
    <property type="entry name" value="MipA"/>
</dbReference>
<keyword evidence="4" id="KW-0472">Membrane</keyword>
<evidence type="ECO:0000256" key="1">
    <source>
        <dbReference type="ARBA" id="ARBA00004442"/>
    </source>
</evidence>
<comment type="caution">
    <text evidence="7">The sequence shown here is derived from an EMBL/GenBank/DDBJ whole genome shotgun (WGS) entry which is preliminary data.</text>
</comment>
<keyword evidence="5" id="KW-0998">Cell outer membrane</keyword>
<dbReference type="RefSeq" id="WP_243309496.1">
    <property type="nucleotide sequence ID" value="NZ_JALGBI010000003.1"/>
</dbReference>
<dbReference type="PANTHER" id="PTHR38776:SF1">
    <property type="entry name" value="MLTA-INTERACTING PROTEIN-RELATED"/>
    <property type="match status" value="1"/>
</dbReference>
<organism evidence="7 8">
    <name type="scientific">Variovorax terrae</name>
    <dbReference type="NCBI Taxonomy" id="2923278"/>
    <lineage>
        <taxon>Bacteria</taxon>
        <taxon>Pseudomonadati</taxon>
        <taxon>Pseudomonadota</taxon>
        <taxon>Betaproteobacteria</taxon>
        <taxon>Burkholderiales</taxon>
        <taxon>Comamonadaceae</taxon>
        <taxon>Variovorax</taxon>
    </lineage>
</organism>
<dbReference type="Proteomes" id="UP001139447">
    <property type="component" value="Unassembled WGS sequence"/>
</dbReference>
<evidence type="ECO:0000256" key="6">
    <source>
        <dbReference type="SAM" id="SignalP"/>
    </source>
</evidence>
<dbReference type="AlphaFoldDB" id="A0A9X1VYW5"/>
<dbReference type="GO" id="GO:0009279">
    <property type="term" value="C:cell outer membrane"/>
    <property type="evidence" value="ECO:0007669"/>
    <property type="project" value="UniProtKB-SubCell"/>
</dbReference>
<evidence type="ECO:0000256" key="3">
    <source>
        <dbReference type="ARBA" id="ARBA00022729"/>
    </source>
</evidence>
<comment type="subcellular location">
    <subcellularLocation>
        <location evidence="1">Cell outer membrane</location>
    </subcellularLocation>
</comment>
<evidence type="ECO:0000256" key="5">
    <source>
        <dbReference type="ARBA" id="ARBA00023237"/>
    </source>
</evidence>
<evidence type="ECO:0000313" key="7">
    <source>
        <dbReference type="EMBL" id="MCJ0765910.1"/>
    </source>
</evidence>
<reference evidence="7" key="1">
    <citation type="submission" date="2022-03" db="EMBL/GenBank/DDBJ databases">
        <authorList>
            <person name="Woo C.Y."/>
        </authorList>
    </citation>
    <scope>NUCLEOTIDE SEQUENCE</scope>
    <source>
        <strain evidence="7">CYS-02</strain>
    </source>
</reference>
<dbReference type="Pfam" id="PF06629">
    <property type="entry name" value="MipA"/>
    <property type="match status" value="1"/>
</dbReference>
<evidence type="ECO:0000313" key="8">
    <source>
        <dbReference type="Proteomes" id="UP001139447"/>
    </source>
</evidence>
<feature type="signal peptide" evidence="6">
    <location>
        <begin position="1"/>
        <end position="27"/>
    </location>
</feature>
<dbReference type="EMBL" id="JALGBI010000003">
    <property type="protein sequence ID" value="MCJ0765910.1"/>
    <property type="molecule type" value="Genomic_DNA"/>
</dbReference>
<dbReference type="GO" id="GO:0009252">
    <property type="term" value="P:peptidoglycan biosynthetic process"/>
    <property type="evidence" value="ECO:0007669"/>
    <property type="project" value="TreeGrafter"/>
</dbReference>